<evidence type="ECO:0000313" key="3">
    <source>
        <dbReference type="Proteomes" id="UP001178507"/>
    </source>
</evidence>
<sequence>MHPASPEEPLRASPKFYASAATGARGEDRPSDMSGAVTLHPRQLEAARRQEEAKAGFALPPELSLARRPAANTTPRTPRTQTLGRTQGPRPERFGVDPALPHGSAGAVLPSRSSVRTYTGAPAPSIDREPTGPGEEFLSMFNGTAGLPSWHRKVLGKTG</sequence>
<evidence type="ECO:0000256" key="1">
    <source>
        <dbReference type="SAM" id="MobiDB-lite"/>
    </source>
</evidence>
<feature type="compositionally biased region" description="Basic residues" evidence="1">
    <location>
        <begin position="150"/>
        <end position="159"/>
    </location>
</feature>
<dbReference type="Proteomes" id="UP001178507">
    <property type="component" value="Unassembled WGS sequence"/>
</dbReference>
<dbReference type="AlphaFoldDB" id="A0AA36HS77"/>
<organism evidence="2 3">
    <name type="scientific">Effrenium voratum</name>
    <dbReference type="NCBI Taxonomy" id="2562239"/>
    <lineage>
        <taxon>Eukaryota</taxon>
        <taxon>Sar</taxon>
        <taxon>Alveolata</taxon>
        <taxon>Dinophyceae</taxon>
        <taxon>Suessiales</taxon>
        <taxon>Symbiodiniaceae</taxon>
        <taxon>Effrenium</taxon>
    </lineage>
</organism>
<feature type="compositionally biased region" description="Low complexity" evidence="1">
    <location>
        <begin position="66"/>
        <end position="88"/>
    </location>
</feature>
<proteinExistence type="predicted"/>
<feature type="compositionally biased region" description="Basic and acidic residues" evidence="1">
    <location>
        <begin position="42"/>
        <end position="54"/>
    </location>
</feature>
<protein>
    <submittedName>
        <fullName evidence="2">Uncharacterized protein</fullName>
    </submittedName>
</protein>
<gene>
    <name evidence="2" type="ORF">EVOR1521_LOCUS3944</name>
</gene>
<accession>A0AA36HS77</accession>
<keyword evidence="3" id="KW-1185">Reference proteome</keyword>
<comment type="caution">
    <text evidence="2">The sequence shown here is derived from an EMBL/GenBank/DDBJ whole genome shotgun (WGS) entry which is preliminary data.</text>
</comment>
<reference evidence="2" key="1">
    <citation type="submission" date="2023-08" db="EMBL/GenBank/DDBJ databases">
        <authorList>
            <person name="Chen Y."/>
            <person name="Shah S."/>
            <person name="Dougan E. K."/>
            <person name="Thang M."/>
            <person name="Chan C."/>
        </authorList>
    </citation>
    <scope>NUCLEOTIDE SEQUENCE</scope>
</reference>
<feature type="region of interest" description="Disordered" evidence="1">
    <location>
        <begin position="1"/>
        <end position="159"/>
    </location>
</feature>
<dbReference type="EMBL" id="CAUJNA010000247">
    <property type="protein sequence ID" value="CAJ1374374.1"/>
    <property type="molecule type" value="Genomic_DNA"/>
</dbReference>
<evidence type="ECO:0000313" key="2">
    <source>
        <dbReference type="EMBL" id="CAJ1374374.1"/>
    </source>
</evidence>
<name>A0AA36HS77_9DINO</name>